<feature type="domain" description="ABC3 transporter permease C-terminal" evidence="7">
    <location>
        <begin position="274"/>
        <end position="390"/>
    </location>
</feature>
<gene>
    <name evidence="9" type="ORF">ACFQ21_03805</name>
</gene>
<feature type="transmembrane region" description="Helical" evidence="6">
    <location>
        <begin position="743"/>
        <end position="762"/>
    </location>
</feature>
<dbReference type="PANTHER" id="PTHR30572">
    <property type="entry name" value="MEMBRANE COMPONENT OF TRANSPORTER-RELATED"/>
    <property type="match status" value="1"/>
</dbReference>
<keyword evidence="4 6" id="KW-1133">Transmembrane helix</keyword>
<keyword evidence="3 6" id="KW-0812">Transmembrane</keyword>
<keyword evidence="10" id="KW-1185">Reference proteome</keyword>
<comment type="caution">
    <text evidence="9">The sequence shown here is derived from an EMBL/GenBank/DDBJ whole genome shotgun (WGS) entry which is preliminary data.</text>
</comment>
<evidence type="ECO:0000256" key="5">
    <source>
        <dbReference type="ARBA" id="ARBA00023136"/>
    </source>
</evidence>
<comment type="subcellular location">
    <subcellularLocation>
        <location evidence="1">Cell membrane</location>
        <topology evidence="1">Multi-pass membrane protein</topology>
    </subcellularLocation>
</comment>
<organism evidence="9 10">
    <name type="scientific">Ohtaekwangia kribbensis</name>
    <dbReference type="NCBI Taxonomy" id="688913"/>
    <lineage>
        <taxon>Bacteria</taxon>
        <taxon>Pseudomonadati</taxon>
        <taxon>Bacteroidota</taxon>
        <taxon>Cytophagia</taxon>
        <taxon>Cytophagales</taxon>
        <taxon>Fulvivirgaceae</taxon>
        <taxon>Ohtaekwangia</taxon>
    </lineage>
</organism>
<evidence type="ECO:0000256" key="4">
    <source>
        <dbReference type="ARBA" id="ARBA00022989"/>
    </source>
</evidence>
<dbReference type="RefSeq" id="WP_377575073.1">
    <property type="nucleotide sequence ID" value="NZ_JBHTKA010000001.1"/>
</dbReference>
<dbReference type="Proteomes" id="UP001597112">
    <property type="component" value="Unassembled WGS sequence"/>
</dbReference>
<feature type="transmembrane region" description="Helical" evidence="6">
    <location>
        <begin position="21"/>
        <end position="42"/>
    </location>
</feature>
<evidence type="ECO:0000256" key="6">
    <source>
        <dbReference type="SAM" id="Phobius"/>
    </source>
</evidence>
<evidence type="ECO:0000259" key="7">
    <source>
        <dbReference type="Pfam" id="PF02687"/>
    </source>
</evidence>
<proteinExistence type="predicted"/>
<feature type="domain" description="MacB-like periplasmic core" evidence="8">
    <location>
        <begin position="20"/>
        <end position="187"/>
    </location>
</feature>
<feature type="transmembrane region" description="Helical" evidence="6">
    <location>
        <begin position="655"/>
        <end position="683"/>
    </location>
</feature>
<evidence type="ECO:0000313" key="9">
    <source>
        <dbReference type="EMBL" id="MFD0998413.1"/>
    </source>
</evidence>
<feature type="transmembrane region" description="Helical" evidence="6">
    <location>
        <begin position="270"/>
        <end position="289"/>
    </location>
</feature>
<feature type="transmembrane region" description="Helical" evidence="6">
    <location>
        <begin position="711"/>
        <end position="731"/>
    </location>
</feature>
<evidence type="ECO:0000313" key="10">
    <source>
        <dbReference type="Proteomes" id="UP001597112"/>
    </source>
</evidence>
<feature type="domain" description="ABC3 transporter permease C-terminal" evidence="7">
    <location>
        <begin position="663"/>
        <end position="775"/>
    </location>
</feature>
<dbReference type="InterPro" id="IPR003838">
    <property type="entry name" value="ABC3_permease_C"/>
</dbReference>
<dbReference type="EMBL" id="JBHTKA010000001">
    <property type="protein sequence ID" value="MFD0998413.1"/>
    <property type="molecule type" value="Genomic_DNA"/>
</dbReference>
<feature type="transmembrane region" description="Helical" evidence="6">
    <location>
        <begin position="412"/>
        <end position="432"/>
    </location>
</feature>
<dbReference type="PANTHER" id="PTHR30572:SF18">
    <property type="entry name" value="ABC-TYPE MACROLIDE FAMILY EXPORT SYSTEM PERMEASE COMPONENT 2"/>
    <property type="match status" value="1"/>
</dbReference>
<evidence type="ECO:0000256" key="1">
    <source>
        <dbReference type="ARBA" id="ARBA00004651"/>
    </source>
</evidence>
<feature type="transmembrane region" description="Helical" evidence="6">
    <location>
        <begin position="363"/>
        <end position="387"/>
    </location>
</feature>
<dbReference type="InterPro" id="IPR025857">
    <property type="entry name" value="MacB_PCD"/>
</dbReference>
<sequence length="782" mass="87857">MLQNYITVALRNLARSKMFTFINIGGLGISLASCVFILYFVFDELTFDRFHDKADRIYRVTTTFVDPPNTNRVRITDQSIGPFLKRTFPQVEEYVRFDDLRDRLYINHESIKEEGIYFSDPSVFKVFTYPLVAGNPETVFAKSNSIVLSETLAAKYYRGDAIGKTIDIRGKSYEVTGIMKDVPENSDKRINGLINGNFPTEESANKFFKFDTYILLRKPTDVKEFTTMLNKATEKDWKPMGATFEVQALPDLHFTQGIQMDNAKGNLNNIYIFILIAVILATVAIFNFINLTTVRSLERAKEVGIRKAIGARPFQLVKQFLGESLLAALMAGIVAFLFLKVFYHIFHGITGKTINFTLERDIVIVFCALLLLILVSVIASLYPAWILSSFKPVKVLKGEIGPVTKGSHVRKFFIGVQFMFSTALLICLAVVVRQMNYMQHTNLGFNEDQVLVVQNPGDSAAQVNMGFLTRELINHNLATTITTGDLQSLPGGITGTTNIWYKETGKEHEMMPQSILADAGYISTMQMKLIEGKPFDDFAAPRHGELVLVNEAFIRETGWKNAIGQKIEMFTFSGRKAVTIIGVLKDFHFRSMHNSIDPLIVLCEPASPGGYLYIRMLPGKLDEVKATWSKVLPDSPFEYLFLDESFNRQYENEEILLALFIYFSVLTIIITGLGLFGIAAYSVEIRTKEIGLRKVMGAGAGSLIRLLSKEFIALTIAGACAGIALSVYAATGWLDRFAYRIDLTFWFVLLPVVIIVLFSVLITSLKILQAVRANPVDSLRYE</sequence>
<protein>
    <submittedName>
        <fullName evidence="9">ABC transporter permease</fullName>
    </submittedName>
</protein>
<reference evidence="10" key="1">
    <citation type="journal article" date="2019" name="Int. J. Syst. Evol. Microbiol.">
        <title>The Global Catalogue of Microorganisms (GCM) 10K type strain sequencing project: providing services to taxonomists for standard genome sequencing and annotation.</title>
        <authorList>
            <consortium name="The Broad Institute Genomics Platform"/>
            <consortium name="The Broad Institute Genome Sequencing Center for Infectious Disease"/>
            <person name="Wu L."/>
            <person name="Ma J."/>
        </authorList>
    </citation>
    <scope>NUCLEOTIDE SEQUENCE [LARGE SCALE GENOMIC DNA]</scope>
    <source>
        <strain evidence="10">CCUG 58938</strain>
    </source>
</reference>
<dbReference type="Pfam" id="PF12704">
    <property type="entry name" value="MacB_PCD"/>
    <property type="match status" value="1"/>
</dbReference>
<keyword evidence="2" id="KW-1003">Cell membrane</keyword>
<evidence type="ECO:0000256" key="3">
    <source>
        <dbReference type="ARBA" id="ARBA00022692"/>
    </source>
</evidence>
<dbReference type="InterPro" id="IPR050250">
    <property type="entry name" value="Macrolide_Exporter_MacB"/>
</dbReference>
<name>A0ABW3JZG2_9BACT</name>
<keyword evidence="5 6" id="KW-0472">Membrane</keyword>
<accession>A0ABW3JZG2</accession>
<evidence type="ECO:0000259" key="8">
    <source>
        <dbReference type="Pfam" id="PF12704"/>
    </source>
</evidence>
<evidence type="ECO:0000256" key="2">
    <source>
        <dbReference type="ARBA" id="ARBA00022475"/>
    </source>
</evidence>
<feature type="transmembrane region" description="Helical" evidence="6">
    <location>
        <begin position="325"/>
        <end position="343"/>
    </location>
</feature>
<dbReference type="Pfam" id="PF02687">
    <property type="entry name" value="FtsX"/>
    <property type="match status" value="2"/>
</dbReference>